<evidence type="ECO:0000256" key="6">
    <source>
        <dbReference type="ARBA" id="ARBA00023004"/>
    </source>
</evidence>
<dbReference type="GO" id="GO:0051539">
    <property type="term" value="F:4 iron, 4 sulfur cluster binding"/>
    <property type="evidence" value="ECO:0007669"/>
    <property type="project" value="UniProtKB-KW"/>
</dbReference>
<keyword evidence="2" id="KW-0004">4Fe-4S</keyword>
<dbReference type="AlphaFoldDB" id="A0A519B9G4"/>
<evidence type="ECO:0000256" key="5">
    <source>
        <dbReference type="ARBA" id="ARBA00022982"/>
    </source>
</evidence>
<dbReference type="SUPFAM" id="SSF54862">
    <property type="entry name" value="4Fe-4S ferredoxins"/>
    <property type="match status" value="1"/>
</dbReference>
<dbReference type="Pfam" id="PF13247">
    <property type="entry name" value="Fer4_11"/>
    <property type="match status" value="1"/>
</dbReference>
<evidence type="ECO:0000256" key="7">
    <source>
        <dbReference type="ARBA" id="ARBA00023014"/>
    </source>
</evidence>
<reference evidence="9 10" key="1">
    <citation type="submission" date="2019-01" db="EMBL/GenBank/DDBJ databases">
        <title>Insights into ecological role of a new deltaproteobacterial order Candidatus Sinidesulfobacterales (Sva0485) by metagenomics and metatranscriptomics.</title>
        <authorList>
            <person name="Tan S."/>
            <person name="Liu J."/>
            <person name="Fang Y."/>
            <person name="Hedlund B.P."/>
            <person name="Lian Z.H."/>
            <person name="Huang L.Y."/>
            <person name="Li J.T."/>
            <person name="Huang L.N."/>
            <person name="Li W.J."/>
            <person name="Jiang H.C."/>
            <person name="Dong H.L."/>
            <person name="Shu W.S."/>
        </authorList>
    </citation>
    <scope>NUCLEOTIDE SEQUENCE [LARGE SCALE GENOMIC DNA]</scope>
    <source>
        <strain evidence="9">AP3</strain>
    </source>
</reference>
<dbReference type="PROSITE" id="PS00198">
    <property type="entry name" value="4FE4S_FER_1"/>
    <property type="match status" value="1"/>
</dbReference>
<keyword evidence="5" id="KW-0249">Electron transport</keyword>
<dbReference type="InterPro" id="IPR017896">
    <property type="entry name" value="4Fe4S_Fe-S-bd"/>
</dbReference>
<keyword evidence="6" id="KW-0408">Iron</keyword>
<proteinExistence type="predicted"/>
<accession>A0A519B9G4</accession>
<keyword evidence="7" id="KW-0411">Iron-sulfur</keyword>
<dbReference type="PROSITE" id="PS51379">
    <property type="entry name" value="4FE4S_FER_2"/>
    <property type="match status" value="1"/>
</dbReference>
<dbReference type="Proteomes" id="UP000320813">
    <property type="component" value="Unassembled WGS sequence"/>
</dbReference>
<evidence type="ECO:0000256" key="3">
    <source>
        <dbReference type="ARBA" id="ARBA00022723"/>
    </source>
</evidence>
<organism evidence="9 10">
    <name type="scientific">Candidatus Acidulodesulfobacterium ferriphilum</name>
    <dbReference type="NCBI Taxonomy" id="2597223"/>
    <lineage>
        <taxon>Bacteria</taxon>
        <taxon>Deltaproteobacteria</taxon>
        <taxon>Candidatus Acidulodesulfobacterales</taxon>
        <taxon>Candidatus Acidulodesulfobacterium</taxon>
    </lineage>
</organism>
<sequence>MNKNKLTNLKEDLKKNQIEIMLYPSKCNGCEGEEFMSCIKACETHMREKYGSKYAGARINIKKKADKFFPIICHNCEEAPCVDACMPGARYKDMETGWTVTNYKKCVGCWMCVMSCPFGAIERVGKDHFAAKCDGCADEDTPKCVEACKKGALKRTGIKNYSYERRLMVAKKIYGPYIKSNIKG</sequence>
<protein>
    <submittedName>
        <fullName evidence="9">4Fe-4S dicluster domain-containing protein</fullName>
    </submittedName>
</protein>
<evidence type="ECO:0000256" key="2">
    <source>
        <dbReference type="ARBA" id="ARBA00022485"/>
    </source>
</evidence>
<dbReference type="InterPro" id="IPR050954">
    <property type="entry name" value="ET_IronSulfur_Cluster-Binding"/>
</dbReference>
<name>A0A519B9G4_9DELT</name>
<dbReference type="Gene3D" id="3.30.70.20">
    <property type="match status" value="2"/>
</dbReference>
<feature type="domain" description="4Fe-4S ferredoxin-type" evidence="8">
    <location>
        <begin position="96"/>
        <end position="126"/>
    </location>
</feature>
<evidence type="ECO:0000256" key="4">
    <source>
        <dbReference type="ARBA" id="ARBA00022737"/>
    </source>
</evidence>
<dbReference type="InterPro" id="IPR017900">
    <property type="entry name" value="4Fe4S_Fe_S_CS"/>
</dbReference>
<keyword evidence="3" id="KW-0479">Metal-binding</keyword>
<dbReference type="PANTHER" id="PTHR43177">
    <property type="entry name" value="PROTEIN NRFC"/>
    <property type="match status" value="1"/>
</dbReference>
<comment type="caution">
    <text evidence="9">The sequence shown here is derived from an EMBL/GenBank/DDBJ whole genome shotgun (WGS) entry which is preliminary data.</text>
</comment>
<dbReference type="PANTHER" id="PTHR43177:SF5">
    <property type="entry name" value="ANAEROBIC DIMETHYL SULFOXIDE REDUCTASE CHAIN B-RELATED"/>
    <property type="match status" value="1"/>
</dbReference>
<evidence type="ECO:0000313" key="10">
    <source>
        <dbReference type="Proteomes" id="UP000320813"/>
    </source>
</evidence>
<gene>
    <name evidence="9" type="ORF">EVJ47_08715</name>
</gene>
<dbReference type="EMBL" id="SGBD01000006">
    <property type="protein sequence ID" value="RZD13854.1"/>
    <property type="molecule type" value="Genomic_DNA"/>
</dbReference>
<evidence type="ECO:0000313" key="9">
    <source>
        <dbReference type="EMBL" id="RZD13854.1"/>
    </source>
</evidence>
<evidence type="ECO:0000259" key="8">
    <source>
        <dbReference type="PROSITE" id="PS51379"/>
    </source>
</evidence>
<keyword evidence="1" id="KW-0813">Transport</keyword>
<dbReference type="GO" id="GO:0046872">
    <property type="term" value="F:metal ion binding"/>
    <property type="evidence" value="ECO:0007669"/>
    <property type="project" value="UniProtKB-KW"/>
</dbReference>
<keyword evidence="4" id="KW-0677">Repeat</keyword>
<evidence type="ECO:0000256" key="1">
    <source>
        <dbReference type="ARBA" id="ARBA00022448"/>
    </source>
</evidence>